<evidence type="ECO:0000256" key="7">
    <source>
        <dbReference type="ARBA" id="ARBA00023136"/>
    </source>
</evidence>
<dbReference type="Gene3D" id="3.40.50.300">
    <property type="entry name" value="P-loop containing nucleotide triphosphate hydrolases"/>
    <property type="match status" value="1"/>
</dbReference>
<proteinExistence type="inferred from homology"/>
<feature type="domain" description="ABC transporter" evidence="8">
    <location>
        <begin position="7"/>
        <end position="255"/>
    </location>
</feature>
<comment type="similarity">
    <text evidence="2">Belongs to the ABC transporter superfamily.</text>
</comment>
<dbReference type="EMBL" id="JAAIKB010000002">
    <property type="protein sequence ID" value="NGM19809.1"/>
    <property type="molecule type" value="Genomic_DNA"/>
</dbReference>
<sequence length="320" mass="34063">MSVALEVSGLEVAYRSARGFVPVVRGVDLTLAKGRVLALLGESGSGKSVTLRSVVGLTAREGARVSGRVRVLGQDVLAMDARRQLDLRGSQVGFVFQEPMTALDPVFRVGDQIAEVLVRHRGATWAEGMARARALFDLVQIPAAAQRLRAYPSELSGGLRQRAMIAIALACEPPLLLADEPTTALDATVQIQVLLLLRDLQKQLGTAVVFVTHDLGVAAEIADEVAVMYAGRIVERGSAEQVLLAPEHPYTRALLGCVVRGGYAEAPLVELAGSPPDLARLPPGCSFAPRCVSAFAPCGVEEPGEREREAGHRARCHLGR</sequence>
<dbReference type="Proteomes" id="UP000475385">
    <property type="component" value="Unassembled WGS sequence"/>
</dbReference>
<comment type="subcellular location">
    <subcellularLocation>
        <location evidence="1">Cell inner membrane</location>
        <topology evidence="1">Peripheral membrane protein</topology>
    </subcellularLocation>
</comment>
<dbReference type="PROSITE" id="PS50893">
    <property type="entry name" value="ABC_TRANSPORTER_2"/>
    <property type="match status" value="1"/>
</dbReference>
<dbReference type="PANTHER" id="PTHR43297">
    <property type="entry name" value="OLIGOPEPTIDE TRANSPORT ATP-BINDING PROTEIN APPD"/>
    <property type="match status" value="1"/>
</dbReference>
<accession>A0A6M1LIH3</accession>
<evidence type="ECO:0000256" key="3">
    <source>
        <dbReference type="ARBA" id="ARBA00022448"/>
    </source>
</evidence>
<dbReference type="Pfam" id="PF08352">
    <property type="entry name" value="oligo_HPY"/>
    <property type="match status" value="1"/>
</dbReference>
<dbReference type="Pfam" id="PF00005">
    <property type="entry name" value="ABC_tran"/>
    <property type="match status" value="1"/>
</dbReference>
<dbReference type="FunFam" id="3.40.50.300:FF:000016">
    <property type="entry name" value="Oligopeptide ABC transporter ATP-binding component"/>
    <property type="match status" value="1"/>
</dbReference>
<dbReference type="InterPro" id="IPR027417">
    <property type="entry name" value="P-loop_NTPase"/>
</dbReference>
<dbReference type="SUPFAM" id="SSF52540">
    <property type="entry name" value="P-loop containing nucleoside triphosphate hydrolases"/>
    <property type="match status" value="1"/>
</dbReference>
<dbReference type="GO" id="GO:0015833">
    <property type="term" value="P:peptide transport"/>
    <property type="evidence" value="ECO:0007669"/>
    <property type="project" value="InterPro"/>
</dbReference>
<evidence type="ECO:0000256" key="4">
    <source>
        <dbReference type="ARBA" id="ARBA00022475"/>
    </source>
</evidence>
<keyword evidence="3" id="KW-0813">Transport</keyword>
<comment type="caution">
    <text evidence="9">The sequence shown here is derived from an EMBL/GenBank/DDBJ whole genome shotgun (WGS) entry which is preliminary data.</text>
</comment>
<dbReference type="NCBIfam" id="TIGR01727">
    <property type="entry name" value="oligo_HPY"/>
    <property type="match status" value="1"/>
</dbReference>
<keyword evidence="10" id="KW-1185">Reference proteome</keyword>
<dbReference type="GO" id="GO:0016887">
    <property type="term" value="F:ATP hydrolysis activity"/>
    <property type="evidence" value="ECO:0007669"/>
    <property type="project" value="InterPro"/>
</dbReference>
<dbReference type="GO" id="GO:0005886">
    <property type="term" value="C:plasma membrane"/>
    <property type="evidence" value="ECO:0007669"/>
    <property type="project" value="UniProtKB-SubCell"/>
</dbReference>
<dbReference type="InterPro" id="IPR003439">
    <property type="entry name" value="ABC_transporter-like_ATP-bd"/>
</dbReference>
<dbReference type="InterPro" id="IPR013563">
    <property type="entry name" value="Oligopep_ABC_C"/>
</dbReference>
<reference evidence="9 10" key="1">
    <citation type="submission" date="2020-02" db="EMBL/GenBank/DDBJ databases">
        <authorList>
            <person name="Kim H.M."/>
            <person name="Jeon C.O."/>
        </authorList>
    </citation>
    <scope>NUCLEOTIDE SEQUENCE [LARGE SCALE GENOMIC DNA]</scope>
    <source>
        <strain evidence="9 10">PeD5</strain>
    </source>
</reference>
<dbReference type="CDD" id="cd03257">
    <property type="entry name" value="ABC_NikE_OppD_transporters"/>
    <property type="match status" value="1"/>
</dbReference>
<dbReference type="GO" id="GO:0005524">
    <property type="term" value="F:ATP binding"/>
    <property type="evidence" value="ECO:0007669"/>
    <property type="project" value="UniProtKB-KW"/>
</dbReference>
<keyword evidence="5" id="KW-0547">Nucleotide-binding</keyword>
<keyword evidence="6 9" id="KW-0067">ATP-binding</keyword>
<evidence type="ECO:0000256" key="2">
    <source>
        <dbReference type="ARBA" id="ARBA00005417"/>
    </source>
</evidence>
<gene>
    <name evidence="9" type="ORF">G3576_07265</name>
</gene>
<dbReference type="InterPro" id="IPR003593">
    <property type="entry name" value="AAA+_ATPase"/>
</dbReference>
<dbReference type="GO" id="GO:0055085">
    <property type="term" value="P:transmembrane transport"/>
    <property type="evidence" value="ECO:0007669"/>
    <property type="project" value="UniProtKB-ARBA"/>
</dbReference>
<keyword evidence="7" id="KW-0472">Membrane</keyword>
<dbReference type="PANTHER" id="PTHR43297:SF2">
    <property type="entry name" value="DIPEPTIDE TRANSPORT ATP-BINDING PROTEIN DPPD"/>
    <property type="match status" value="1"/>
</dbReference>
<dbReference type="RefSeq" id="WP_164693679.1">
    <property type="nucleotide sequence ID" value="NZ_JAAIKB010000002.1"/>
</dbReference>
<keyword evidence="4" id="KW-1003">Cell membrane</keyword>
<evidence type="ECO:0000256" key="1">
    <source>
        <dbReference type="ARBA" id="ARBA00004417"/>
    </source>
</evidence>
<dbReference type="InterPro" id="IPR050388">
    <property type="entry name" value="ABC_Ni/Peptide_Import"/>
</dbReference>
<evidence type="ECO:0000313" key="10">
    <source>
        <dbReference type="Proteomes" id="UP000475385"/>
    </source>
</evidence>
<organism evidence="9 10">
    <name type="scientific">Falsiroseomonas algicola</name>
    <dbReference type="NCBI Taxonomy" id="2716930"/>
    <lineage>
        <taxon>Bacteria</taxon>
        <taxon>Pseudomonadati</taxon>
        <taxon>Pseudomonadota</taxon>
        <taxon>Alphaproteobacteria</taxon>
        <taxon>Acetobacterales</taxon>
        <taxon>Roseomonadaceae</taxon>
        <taxon>Falsiroseomonas</taxon>
    </lineage>
</organism>
<dbReference type="SMART" id="SM00382">
    <property type="entry name" value="AAA"/>
    <property type="match status" value="1"/>
</dbReference>
<evidence type="ECO:0000256" key="6">
    <source>
        <dbReference type="ARBA" id="ARBA00022840"/>
    </source>
</evidence>
<evidence type="ECO:0000259" key="8">
    <source>
        <dbReference type="PROSITE" id="PS50893"/>
    </source>
</evidence>
<name>A0A6M1LIH3_9PROT</name>
<reference evidence="9 10" key="2">
    <citation type="submission" date="2020-03" db="EMBL/GenBank/DDBJ databases">
        <title>Roseomonas stagni sp. nov., isolated from pond water in Japan.</title>
        <authorList>
            <person name="Furuhata K."/>
            <person name="Miyamoto H."/>
            <person name="Goto K."/>
        </authorList>
    </citation>
    <scope>NUCLEOTIDE SEQUENCE [LARGE SCALE GENOMIC DNA]</scope>
    <source>
        <strain evidence="9 10">PeD5</strain>
    </source>
</reference>
<protein>
    <submittedName>
        <fullName evidence="9">ABC transporter ATP-binding protein</fullName>
    </submittedName>
</protein>
<dbReference type="AlphaFoldDB" id="A0A6M1LIH3"/>
<evidence type="ECO:0000313" key="9">
    <source>
        <dbReference type="EMBL" id="NGM19809.1"/>
    </source>
</evidence>
<evidence type="ECO:0000256" key="5">
    <source>
        <dbReference type="ARBA" id="ARBA00022741"/>
    </source>
</evidence>